<gene>
    <name evidence="1" type="ORF">MYCFIDRAFT_211324</name>
</gene>
<dbReference type="RefSeq" id="XP_007926628.1">
    <property type="nucleotide sequence ID" value="XM_007928437.1"/>
</dbReference>
<dbReference type="EMBL" id="KB446558">
    <property type="protein sequence ID" value="EME83398.1"/>
    <property type="molecule type" value="Genomic_DNA"/>
</dbReference>
<dbReference type="OrthoDB" id="10350896at2759"/>
<dbReference type="KEGG" id="pfj:MYCFIDRAFT_211324"/>
<dbReference type="HOGENOM" id="CLU_2224367_0_0_1"/>
<organism evidence="1 2">
    <name type="scientific">Pseudocercospora fijiensis (strain CIRAD86)</name>
    <name type="common">Black leaf streak disease fungus</name>
    <name type="synonym">Mycosphaerella fijiensis</name>
    <dbReference type="NCBI Taxonomy" id="383855"/>
    <lineage>
        <taxon>Eukaryota</taxon>
        <taxon>Fungi</taxon>
        <taxon>Dikarya</taxon>
        <taxon>Ascomycota</taxon>
        <taxon>Pezizomycotina</taxon>
        <taxon>Dothideomycetes</taxon>
        <taxon>Dothideomycetidae</taxon>
        <taxon>Mycosphaerellales</taxon>
        <taxon>Mycosphaerellaceae</taxon>
        <taxon>Pseudocercospora</taxon>
    </lineage>
</organism>
<dbReference type="VEuPathDB" id="FungiDB:MYCFIDRAFT_211324"/>
<keyword evidence="2" id="KW-1185">Reference proteome</keyword>
<evidence type="ECO:0000313" key="1">
    <source>
        <dbReference type="EMBL" id="EME83398.1"/>
    </source>
</evidence>
<protein>
    <submittedName>
        <fullName evidence="1">Uncharacterized protein</fullName>
    </submittedName>
</protein>
<accession>M3B201</accession>
<proteinExistence type="predicted"/>
<dbReference type="GeneID" id="19337374"/>
<dbReference type="AlphaFoldDB" id="M3B201"/>
<dbReference type="Proteomes" id="UP000016932">
    <property type="component" value="Unassembled WGS sequence"/>
</dbReference>
<evidence type="ECO:0000313" key="2">
    <source>
        <dbReference type="Proteomes" id="UP000016932"/>
    </source>
</evidence>
<sequence>MGWLSSITGVRERAALKELVINRAELRYPSVVSTWRQQHARQHFQVQQSAPGPFIIRVIKYDGPEVCVFKAALSSYLGSKLCESEIKTSKVKALEDLARMLEWRDW</sequence>
<name>M3B201_PSEFD</name>
<reference evidence="1 2" key="1">
    <citation type="journal article" date="2012" name="PLoS Pathog.">
        <title>Diverse lifestyles and strategies of plant pathogenesis encoded in the genomes of eighteen Dothideomycetes fungi.</title>
        <authorList>
            <person name="Ohm R.A."/>
            <person name="Feau N."/>
            <person name="Henrissat B."/>
            <person name="Schoch C.L."/>
            <person name="Horwitz B.A."/>
            <person name="Barry K.W."/>
            <person name="Condon B.J."/>
            <person name="Copeland A.C."/>
            <person name="Dhillon B."/>
            <person name="Glaser F."/>
            <person name="Hesse C.N."/>
            <person name="Kosti I."/>
            <person name="LaButti K."/>
            <person name="Lindquist E.A."/>
            <person name="Lucas S."/>
            <person name="Salamov A.A."/>
            <person name="Bradshaw R.E."/>
            <person name="Ciuffetti L."/>
            <person name="Hamelin R.C."/>
            <person name="Kema G.H.J."/>
            <person name="Lawrence C."/>
            <person name="Scott J.A."/>
            <person name="Spatafora J.W."/>
            <person name="Turgeon B.G."/>
            <person name="de Wit P.J.G.M."/>
            <person name="Zhong S."/>
            <person name="Goodwin S.B."/>
            <person name="Grigoriev I.V."/>
        </authorList>
    </citation>
    <scope>NUCLEOTIDE SEQUENCE [LARGE SCALE GENOMIC DNA]</scope>
    <source>
        <strain evidence="1 2">CIRAD86</strain>
    </source>
</reference>